<gene>
    <name evidence="2" type="ORF">OIDMADRAFT_61927</name>
</gene>
<dbReference type="STRING" id="913774.A0A0C3GAD9"/>
<feature type="transmembrane region" description="Helical" evidence="1">
    <location>
        <begin position="88"/>
        <end position="109"/>
    </location>
</feature>
<evidence type="ECO:0000313" key="3">
    <source>
        <dbReference type="Proteomes" id="UP000054321"/>
    </source>
</evidence>
<feature type="transmembrane region" description="Helical" evidence="1">
    <location>
        <begin position="62"/>
        <end position="82"/>
    </location>
</feature>
<dbReference type="Proteomes" id="UP000054321">
    <property type="component" value="Unassembled WGS sequence"/>
</dbReference>
<dbReference type="EMBL" id="KN832899">
    <property type="protein sequence ID" value="KIM93140.1"/>
    <property type="molecule type" value="Genomic_DNA"/>
</dbReference>
<keyword evidence="3" id="KW-1185">Reference proteome</keyword>
<dbReference type="InParanoid" id="A0A0C3GAD9"/>
<keyword evidence="1" id="KW-0812">Transmembrane</keyword>
<dbReference type="AlphaFoldDB" id="A0A0C3GAD9"/>
<dbReference type="HOGENOM" id="CLU_1768646_0_0_1"/>
<evidence type="ECO:0000256" key="1">
    <source>
        <dbReference type="SAM" id="Phobius"/>
    </source>
</evidence>
<proteinExistence type="predicted"/>
<evidence type="ECO:0000313" key="2">
    <source>
        <dbReference type="EMBL" id="KIM93140.1"/>
    </source>
</evidence>
<reference evidence="3" key="2">
    <citation type="submission" date="2015-01" db="EMBL/GenBank/DDBJ databases">
        <title>Evolutionary Origins and Diversification of the Mycorrhizal Mutualists.</title>
        <authorList>
            <consortium name="DOE Joint Genome Institute"/>
            <consortium name="Mycorrhizal Genomics Consortium"/>
            <person name="Kohler A."/>
            <person name="Kuo A."/>
            <person name="Nagy L.G."/>
            <person name="Floudas D."/>
            <person name="Copeland A."/>
            <person name="Barry K.W."/>
            <person name="Cichocki N."/>
            <person name="Veneault-Fourrey C."/>
            <person name="LaButti K."/>
            <person name="Lindquist E.A."/>
            <person name="Lipzen A."/>
            <person name="Lundell T."/>
            <person name="Morin E."/>
            <person name="Murat C."/>
            <person name="Riley R."/>
            <person name="Ohm R."/>
            <person name="Sun H."/>
            <person name="Tunlid A."/>
            <person name="Henrissat B."/>
            <person name="Grigoriev I.V."/>
            <person name="Hibbett D.S."/>
            <person name="Martin F."/>
        </authorList>
    </citation>
    <scope>NUCLEOTIDE SEQUENCE [LARGE SCALE GENOMIC DNA]</scope>
    <source>
        <strain evidence="3">Zn</strain>
    </source>
</reference>
<dbReference type="OrthoDB" id="5983572at2759"/>
<sequence>MNRPIDTKDCTTTRQRSTGIDNILRDPFALATILASAFAWLITFLSSAISAAQHDTNPYPNYCWFSVIFMFCLIVGIFMVLVSDTIPTYYVATVGFLSAGLILTSSSVNDLIYTSNGAKEVAAAGFTSLSILSIIWIFYFSSPV</sequence>
<keyword evidence="1" id="KW-1133">Transmembrane helix</keyword>
<keyword evidence="1" id="KW-0472">Membrane</keyword>
<accession>A0A0C3GAD9</accession>
<reference evidence="2 3" key="1">
    <citation type="submission" date="2014-04" db="EMBL/GenBank/DDBJ databases">
        <authorList>
            <consortium name="DOE Joint Genome Institute"/>
            <person name="Kuo A."/>
            <person name="Martino E."/>
            <person name="Perotto S."/>
            <person name="Kohler A."/>
            <person name="Nagy L.G."/>
            <person name="Floudas D."/>
            <person name="Copeland A."/>
            <person name="Barry K.W."/>
            <person name="Cichocki N."/>
            <person name="Veneault-Fourrey C."/>
            <person name="LaButti K."/>
            <person name="Lindquist E.A."/>
            <person name="Lipzen A."/>
            <person name="Lundell T."/>
            <person name="Morin E."/>
            <person name="Murat C."/>
            <person name="Sun H."/>
            <person name="Tunlid A."/>
            <person name="Henrissat B."/>
            <person name="Grigoriev I.V."/>
            <person name="Hibbett D.S."/>
            <person name="Martin F."/>
            <person name="Nordberg H.P."/>
            <person name="Cantor M.N."/>
            <person name="Hua S.X."/>
        </authorList>
    </citation>
    <scope>NUCLEOTIDE SEQUENCE [LARGE SCALE GENOMIC DNA]</scope>
    <source>
        <strain evidence="2 3">Zn</strain>
    </source>
</reference>
<name>A0A0C3GAD9_OIDMZ</name>
<organism evidence="2 3">
    <name type="scientific">Oidiodendron maius (strain Zn)</name>
    <dbReference type="NCBI Taxonomy" id="913774"/>
    <lineage>
        <taxon>Eukaryota</taxon>
        <taxon>Fungi</taxon>
        <taxon>Dikarya</taxon>
        <taxon>Ascomycota</taxon>
        <taxon>Pezizomycotina</taxon>
        <taxon>Leotiomycetes</taxon>
        <taxon>Leotiomycetes incertae sedis</taxon>
        <taxon>Myxotrichaceae</taxon>
        <taxon>Oidiodendron</taxon>
    </lineage>
</organism>
<protein>
    <submittedName>
        <fullName evidence="2">Uncharacterized protein</fullName>
    </submittedName>
</protein>
<feature type="transmembrane region" description="Helical" evidence="1">
    <location>
        <begin position="121"/>
        <end position="141"/>
    </location>
</feature>
<feature type="transmembrane region" description="Helical" evidence="1">
    <location>
        <begin position="28"/>
        <end position="50"/>
    </location>
</feature>